<organism evidence="8 9">
    <name type="scientific">Olivibacter oleidegradans</name>
    <dbReference type="NCBI Taxonomy" id="760123"/>
    <lineage>
        <taxon>Bacteria</taxon>
        <taxon>Pseudomonadati</taxon>
        <taxon>Bacteroidota</taxon>
        <taxon>Sphingobacteriia</taxon>
        <taxon>Sphingobacteriales</taxon>
        <taxon>Sphingobacteriaceae</taxon>
        <taxon>Olivibacter</taxon>
    </lineage>
</organism>
<dbReference type="Proteomes" id="UP001589774">
    <property type="component" value="Unassembled WGS sequence"/>
</dbReference>
<name>A0ABV6HIE5_9SPHI</name>
<comment type="caution">
    <text evidence="8">The sequence shown here is derived from an EMBL/GenBank/DDBJ whole genome shotgun (WGS) entry which is preliminary data.</text>
</comment>
<dbReference type="RefSeq" id="WP_130857518.1">
    <property type="nucleotide sequence ID" value="NZ_JBHLWO010000002.1"/>
</dbReference>
<dbReference type="Pfam" id="PF07980">
    <property type="entry name" value="SusD_RagB"/>
    <property type="match status" value="1"/>
</dbReference>
<comment type="subcellular location">
    <subcellularLocation>
        <location evidence="1">Cell outer membrane</location>
    </subcellularLocation>
</comment>
<keyword evidence="3" id="KW-0732">Signal</keyword>
<keyword evidence="5" id="KW-0998">Cell outer membrane</keyword>
<dbReference type="InterPro" id="IPR033985">
    <property type="entry name" value="SusD-like_N"/>
</dbReference>
<feature type="domain" description="RagB/SusD" evidence="6">
    <location>
        <begin position="312"/>
        <end position="408"/>
    </location>
</feature>
<proteinExistence type="inferred from homology"/>
<keyword evidence="4" id="KW-0472">Membrane</keyword>
<evidence type="ECO:0000256" key="2">
    <source>
        <dbReference type="ARBA" id="ARBA00006275"/>
    </source>
</evidence>
<evidence type="ECO:0000256" key="4">
    <source>
        <dbReference type="ARBA" id="ARBA00023136"/>
    </source>
</evidence>
<reference evidence="8 9" key="1">
    <citation type="submission" date="2024-09" db="EMBL/GenBank/DDBJ databases">
        <authorList>
            <person name="Sun Q."/>
            <person name="Mori K."/>
        </authorList>
    </citation>
    <scope>NUCLEOTIDE SEQUENCE [LARGE SCALE GENOMIC DNA]</scope>
    <source>
        <strain evidence="8 9">CCM 7765</strain>
    </source>
</reference>
<comment type="similarity">
    <text evidence="2">Belongs to the SusD family.</text>
</comment>
<gene>
    <name evidence="8" type="ORF">ACFFI0_10105</name>
</gene>
<evidence type="ECO:0000256" key="1">
    <source>
        <dbReference type="ARBA" id="ARBA00004442"/>
    </source>
</evidence>
<evidence type="ECO:0000256" key="3">
    <source>
        <dbReference type="ARBA" id="ARBA00022729"/>
    </source>
</evidence>
<dbReference type="Gene3D" id="1.25.40.390">
    <property type="match status" value="1"/>
</dbReference>
<protein>
    <submittedName>
        <fullName evidence="8">RagB/SusD family nutrient uptake outer membrane protein</fullName>
    </submittedName>
</protein>
<sequence length="440" mass="50549">MNSKLNIFWLITIAFIFTGCEKFVEVDTPPNQLIGSNVYNDKQTVDAVFSGIYSDLSSISHTLNAEMQIATSLTAKEITFAASDQQLIDFLNNSIQINNSIITNLWTNTYSTIYSLNAVIEGLNDSNSLSEPVKQNFIGEAKFLRGFCYYFLTNLYGDVPLISGTDYEKNAIEPRTDSKLIYEQIISDLEDAIGALNKDYSNPERIRPNYFAACALLAKVNLLLENWEKAQQFSDIIIESNLYQLEYPETIFLKNSKETIWQLMPVTPSYNTNIGRILVPPSLTNEAIPDYYFTDETIQSFSGDDLRLTSWIGKKEIKSQTYYFPYKYKIQRSENLTEYLVVFRLAEQYLIRAESRLKMGNIKGSINDINTIRKRAGLSDLAQDNENLINEIDKERKNELFLEWCNVWINLKQKGKIEMLWPIPQSQIESNPFLTQNPGY</sequence>
<evidence type="ECO:0000259" key="6">
    <source>
        <dbReference type="Pfam" id="PF07980"/>
    </source>
</evidence>
<feature type="domain" description="SusD-like N-terminal" evidence="7">
    <location>
        <begin position="39"/>
        <end position="222"/>
    </location>
</feature>
<dbReference type="CDD" id="cd08977">
    <property type="entry name" value="SusD"/>
    <property type="match status" value="1"/>
</dbReference>
<evidence type="ECO:0000313" key="8">
    <source>
        <dbReference type="EMBL" id="MFC0318665.1"/>
    </source>
</evidence>
<evidence type="ECO:0000313" key="9">
    <source>
        <dbReference type="Proteomes" id="UP001589774"/>
    </source>
</evidence>
<dbReference type="EMBL" id="JBHLWO010000002">
    <property type="protein sequence ID" value="MFC0318665.1"/>
    <property type="molecule type" value="Genomic_DNA"/>
</dbReference>
<keyword evidence="9" id="KW-1185">Reference proteome</keyword>
<evidence type="ECO:0000259" key="7">
    <source>
        <dbReference type="Pfam" id="PF14322"/>
    </source>
</evidence>
<dbReference type="InterPro" id="IPR012944">
    <property type="entry name" value="SusD_RagB_dom"/>
</dbReference>
<dbReference type="SUPFAM" id="SSF48452">
    <property type="entry name" value="TPR-like"/>
    <property type="match status" value="1"/>
</dbReference>
<dbReference type="Pfam" id="PF14322">
    <property type="entry name" value="SusD-like_3"/>
    <property type="match status" value="1"/>
</dbReference>
<dbReference type="InterPro" id="IPR011990">
    <property type="entry name" value="TPR-like_helical_dom_sf"/>
</dbReference>
<dbReference type="PROSITE" id="PS51257">
    <property type="entry name" value="PROKAR_LIPOPROTEIN"/>
    <property type="match status" value="1"/>
</dbReference>
<accession>A0ABV6HIE5</accession>
<evidence type="ECO:0000256" key="5">
    <source>
        <dbReference type="ARBA" id="ARBA00023237"/>
    </source>
</evidence>